<keyword evidence="3" id="KW-1185">Reference proteome</keyword>
<protein>
    <recommendedName>
        <fullName evidence="4">DUF5666 domain-containing protein</fullName>
    </recommendedName>
</protein>
<proteinExistence type="predicted"/>
<dbReference type="EMBL" id="JBHUFV010000106">
    <property type="protein sequence ID" value="MFD1940425.1"/>
    <property type="molecule type" value="Genomic_DNA"/>
</dbReference>
<evidence type="ECO:0000313" key="3">
    <source>
        <dbReference type="Proteomes" id="UP001597368"/>
    </source>
</evidence>
<dbReference type="Proteomes" id="UP001597368">
    <property type="component" value="Unassembled WGS sequence"/>
</dbReference>
<feature type="compositionally biased region" description="Basic and acidic residues" evidence="1">
    <location>
        <begin position="203"/>
        <end position="238"/>
    </location>
</feature>
<feature type="compositionally biased region" description="Low complexity" evidence="1">
    <location>
        <begin position="70"/>
        <end position="83"/>
    </location>
</feature>
<feature type="region of interest" description="Disordered" evidence="1">
    <location>
        <begin position="45"/>
        <end position="114"/>
    </location>
</feature>
<feature type="region of interest" description="Disordered" evidence="1">
    <location>
        <begin position="189"/>
        <end position="238"/>
    </location>
</feature>
<name>A0ABW4TGZ1_9ACTN</name>
<evidence type="ECO:0008006" key="4">
    <source>
        <dbReference type="Google" id="ProtNLM"/>
    </source>
</evidence>
<reference evidence="3" key="1">
    <citation type="journal article" date="2019" name="Int. J. Syst. Evol. Microbiol.">
        <title>The Global Catalogue of Microorganisms (GCM) 10K type strain sequencing project: providing services to taxonomists for standard genome sequencing and annotation.</title>
        <authorList>
            <consortium name="The Broad Institute Genomics Platform"/>
            <consortium name="The Broad Institute Genome Sequencing Center for Infectious Disease"/>
            <person name="Wu L."/>
            <person name="Ma J."/>
        </authorList>
    </citation>
    <scope>NUCLEOTIDE SEQUENCE [LARGE SCALE GENOMIC DNA]</scope>
    <source>
        <strain evidence="3">ICMP 6774ER</strain>
    </source>
</reference>
<dbReference type="PROSITE" id="PS51257">
    <property type="entry name" value="PROKAR_LIPOPROTEIN"/>
    <property type="match status" value="1"/>
</dbReference>
<evidence type="ECO:0000256" key="1">
    <source>
        <dbReference type="SAM" id="MobiDB-lite"/>
    </source>
</evidence>
<feature type="compositionally biased region" description="Low complexity" evidence="1">
    <location>
        <begin position="51"/>
        <end position="63"/>
    </location>
</feature>
<dbReference type="RefSeq" id="WP_379583617.1">
    <property type="nucleotide sequence ID" value="NZ_JBHUFV010000106.1"/>
</dbReference>
<organism evidence="2 3">
    <name type="scientific">Nonomuraea mangrovi</name>
    <dbReference type="NCBI Taxonomy" id="2316207"/>
    <lineage>
        <taxon>Bacteria</taxon>
        <taxon>Bacillati</taxon>
        <taxon>Actinomycetota</taxon>
        <taxon>Actinomycetes</taxon>
        <taxon>Streptosporangiales</taxon>
        <taxon>Streptosporangiaceae</taxon>
        <taxon>Nonomuraea</taxon>
    </lineage>
</organism>
<evidence type="ECO:0000313" key="2">
    <source>
        <dbReference type="EMBL" id="MFD1940425.1"/>
    </source>
</evidence>
<feature type="compositionally biased region" description="Polar residues" evidence="1">
    <location>
        <begin position="94"/>
        <end position="114"/>
    </location>
</feature>
<comment type="caution">
    <text evidence="2">The sequence shown here is derived from an EMBL/GenBank/DDBJ whole genome shotgun (WGS) entry which is preliminary data.</text>
</comment>
<sequence length="238" mass="25238">MSLQLRWVTVVAATAMVGGLTACGADISSLSTSMFMTAPFMAAPTPPSQYTSESGESVSQSTSDSEESTSESGESVSQSTSDSDPGSDYRSAPVSRSKSRQCATGSCTVTVSGSPTQDVSLEAARSNSDQRRAADLVISDFTDDSVMLGMGTEKKQVKKGESVVIGGWTVTLNSVSQSTFAAKLVAVPPQAPSAKRATSTKRYTSDRRYTSAKRYPGDRRYTGDRHYAGDRRHPGARR</sequence>
<gene>
    <name evidence="2" type="ORF">ACFSKW_54110</name>
</gene>
<accession>A0ABW4TGZ1</accession>